<reference evidence="7" key="1">
    <citation type="submission" date="2016-10" db="EMBL/GenBank/DDBJ databases">
        <authorList>
            <person name="de Groot N.N."/>
        </authorList>
    </citation>
    <scope>NUCLEOTIDE SEQUENCE</scope>
</reference>
<dbReference type="SFLD" id="SFLDF00009">
    <property type="entry name" value="o-succinylbenzoate_synthase"/>
    <property type="match status" value="1"/>
</dbReference>
<evidence type="ECO:0000256" key="5">
    <source>
        <dbReference type="ARBA" id="ARBA00023235"/>
    </source>
</evidence>
<dbReference type="SFLD" id="SFLDG00180">
    <property type="entry name" value="muconate_cycloisomerase"/>
    <property type="match status" value="1"/>
</dbReference>
<dbReference type="InterPro" id="IPR034603">
    <property type="entry name" value="Dipeptide_epimerase"/>
</dbReference>
<sequence>MTITHIETRLLKAPLKRPFHTALRHVDLLEDLIVKIYTDSGDVGYGEGAPTALITGETIGTMRAVIEYISPLLVGRDIEEFEALIDIVQRSILKNTTAKSALEIALYDLKAKSLKLPLYRYLGGEQREFETDITISLGSVEEMVSDALDAISLGYNILKIKVGDDISIDIDRVVSIYEVAGDDITLRLDANQGWSREESVDILTTLEGRGIRVELIEQPTKVDDIGALKYIRERVETPILADESIFTLDDAKRLLDSQSIDFVNIKLAKCGGISNALKLADLANSYGAKCMLGCMLEGAISVGAGVHVASAKSDIITMFDLDAVNLCRSNPVDGGVRFDESRIYIPDGSGLDIKSVDIV</sequence>
<evidence type="ECO:0000256" key="1">
    <source>
        <dbReference type="ARBA" id="ARBA00001946"/>
    </source>
</evidence>
<keyword evidence="5" id="KW-0413">Isomerase</keyword>
<dbReference type="SUPFAM" id="SSF54826">
    <property type="entry name" value="Enolase N-terminal domain-like"/>
    <property type="match status" value="1"/>
</dbReference>
<evidence type="ECO:0000256" key="4">
    <source>
        <dbReference type="ARBA" id="ARBA00022842"/>
    </source>
</evidence>
<dbReference type="InterPro" id="IPR029017">
    <property type="entry name" value="Enolase-like_N"/>
</dbReference>
<dbReference type="InterPro" id="IPR013341">
    <property type="entry name" value="Mandelate_racemase_N_dom"/>
</dbReference>
<dbReference type="InterPro" id="IPR029065">
    <property type="entry name" value="Enolase_C-like"/>
</dbReference>
<dbReference type="PANTHER" id="PTHR48073">
    <property type="entry name" value="O-SUCCINYLBENZOATE SYNTHASE-RELATED"/>
    <property type="match status" value="1"/>
</dbReference>
<dbReference type="AlphaFoldDB" id="A0A1W1BE27"/>
<dbReference type="Gene3D" id="3.30.390.10">
    <property type="entry name" value="Enolase-like, N-terminal domain"/>
    <property type="match status" value="1"/>
</dbReference>
<feature type="domain" description="Mandelate racemase/muconate lactonizing enzyme C-terminal" evidence="6">
    <location>
        <begin position="140"/>
        <end position="238"/>
    </location>
</feature>
<dbReference type="Pfam" id="PF13378">
    <property type="entry name" value="MR_MLE_C"/>
    <property type="match status" value="1"/>
</dbReference>
<dbReference type="Gene3D" id="3.20.20.120">
    <property type="entry name" value="Enolase-like C-terminal domain"/>
    <property type="match status" value="1"/>
</dbReference>
<dbReference type="SUPFAM" id="SSF51604">
    <property type="entry name" value="Enolase C-terminal domain-like"/>
    <property type="match status" value="1"/>
</dbReference>
<comment type="similarity">
    <text evidence="2">Belongs to the mandelate racemase/muconate lactonizing enzyme family.</text>
</comment>
<dbReference type="InterPro" id="IPR013342">
    <property type="entry name" value="Mandelate_racemase_C"/>
</dbReference>
<accession>A0A1W1BE27</accession>
<dbReference type="SMART" id="SM00922">
    <property type="entry name" value="MR_MLE"/>
    <property type="match status" value="1"/>
</dbReference>
<evidence type="ECO:0000259" key="6">
    <source>
        <dbReference type="SMART" id="SM00922"/>
    </source>
</evidence>
<comment type="cofactor">
    <cofactor evidence="1">
        <name>Mg(2+)</name>
        <dbReference type="ChEBI" id="CHEBI:18420"/>
    </cofactor>
</comment>
<dbReference type="Pfam" id="PF02746">
    <property type="entry name" value="MR_MLE_N"/>
    <property type="match status" value="1"/>
</dbReference>
<dbReference type="InterPro" id="IPR036849">
    <property type="entry name" value="Enolase-like_C_sf"/>
</dbReference>
<evidence type="ECO:0000256" key="2">
    <source>
        <dbReference type="ARBA" id="ARBA00008031"/>
    </source>
</evidence>
<dbReference type="GO" id="GO:0046872">
    <property type="term" value="F:metal ion binding"/>
    <property type="evidence" value="ECO:0007669"/>
    <property type="project" value="UniProtKB-KW"/>
</dbReference>
<dbReference type="PANTHER" id="PTHR48073:SF2">
    <property type="entry name" value="O-SUCCINYLBENZOATE SYNTHASE"/>
    <property type="match status" value="1"/>
</dbReference>
<keyword evidence="3" id="KW-0479">Metal-binding</keyword>
<dbReference type="EMBL" id="FPHC01000024">
    <property type="protein sequence ID" value="SFV51806.1"/>
    <property type="molecule type" value="Genomic_DNA"/>
</dbReference>
<dbReference type="CDD" id="cd03319">
    <property type="entry name" value="L-Ala-DL-Glu_epimerase"/>
    <property type="match status" value="1"/>
</dbReference>
<dbReference type="GO" id="GO:0016855">
    <property type="term" value="F:racemase and epimerase activity, acting on amino acids and derivatives"/>
    <property type="evidence" value="ECO:0007669"/>
    <property type="project" value="InterPro"/>
</dbReference>
<dbReference type="SFLD" id="SFLDS00001">
    <property type="entry name" value="Enolase"/>
    <property type="match status" value="1"/>
</dbReference>
<dbReference type="FunFam" id="3.30.390.10:FF:000009">
    <property type="entry name" value="Hydrophobic dipeptide epimerase"/>
    <property type="match status" value="1"/>
</dbReference>
<organism evidence="7">
    <name type="scientific">hydrothermal vent metagenome</name>
    <dbReference type="NCBI Taxonomy" id="652676"/>
    <lineage>
        <taxon>unclassified sequences</taxon>
        <taxon>metagenomes</taxon>
        <taxon>ecological metagenomes</taxon>
    </lineage>
</organism>
<keyword evidence="4" id="KW-0460">Magnesium</keyword>
<protein>
    <submittedName>
        <fullName evidence="7">L-alanine-DL-glutamate epimerase</fullName>
    </submittedName>
</protein>
<evidence type="ECO:0000256" key="3">
    <source>
        <dbReference type="ARBA" id="ARBA00022723"/>
    </source>
</evidence>
<proteinExistence type="inferred from homology"/>
<gene>
    <name evidence="7" type="ORF">MNB_SV-6-1298</name>
</gene>
<evidence type="ECO:0000313" key="7">
    <source>
        <dbReference type="EMBL" id="SFV51806.1"/>
    </source>
</evidence>
<name>A0A1W1BE27_9ZZZZ</name>